<comment type="caution">
    <text evidence="3">The sequence shown here is derived from an EMBL/GenBank/DDBJ whole genome shotgun (WGS) entry which is preliminary data.</text>
</comment>
<sequence length="465" mass="51443">MRSSEMWIQVHNRDGNDYLLEKYEVYPGVRYGVLHLPLIREYRLHLPLSRRLFAVPLASSAHTSTDDWRPHSCRVHLHSFVLVPLSTEEASCKCSIDPVCLRHFFLALSNHALTNANSSRSNPHLIIHLCPDIRLTNVTSFTIAVIEKACETACEADELHHATQVPLLDHPPSVDGDENDRDCYTQDFAHLPWHCRPSIEWVLNLFLIMALIFGSIVAKPDFVVNTPIAFNDGSDDLCRTAEVSKRTPIFLPLATLLGGIILSAPTFIIFSLGPLCGEVIIIILAVSHPYTINVNWILLSLILEGITGSIILVMAIVNTYATDCVPAHRRIMAFGNLHRCTSSRKGTREGSISQDGPSRKSFMDAETPPIKSARATQILYPTPLPAGGLPACDSACHHLPFAPVIFNAVFAATMGRFTQTVFVCLAITFGAAFVISWFLKPNVYYDVEKAVSSMLELTTDVASTE</sequence>
<gene>
    <name evidence="3" type="ORF">CC78DRAFT_620863</name>
</gene>
<protein>
    <submittedName>
        <fullName evidence="3">Uncharacterized protein</fullName>
    </submittedName>
</protein>
<feature type="transmembrane region" description="Helical" evidence="2">
    <location>
        <begin position="298"/>
        <end position="321"/>
    </location>
</feature>
<organism evidence="3 4">
    <name type="scientific">Lojkania enalia</name>
    <dbReference type="NCBI Taxonomy" id="147567"/>
    <lineage>
        <taxon>Eukaryota</taxon>
        <taxon>Fungi</taxon>
        <taxon>Dikarya</taxon>
        <taxon>Ascomycota</taxon>
        <taxon>Pezizomycotina</taxon>
        <taxon>Dothideomycetes</taxon>
        <taxon>Pleosporomycetidae</taxon>
        <taxon>Pleosporales</taxon>
        <taxon>Pleosporales incertae sedis</taxon>
        <taxon>Lojkania</taxon>
    </lineage>
</organism>
<feature type="region of interest" description="Disordered" evidence="1">
    <location>
        <begin position="344"/>
        <end position="364"/>
    </location>
</feature>
<reference evidence="4" key="1">
    <citation type="journal article" date="2020" name="Stud. Mycol.">
        <title>101 Dothideomycetes genomes: A test case for predicting lifestyles and emergence of pathogens.</title>
        <authorList>
            <person name="Haridas S."/>
            <person name="Albert R."/>
            <person name="Binder M."/>
            <person name="Bloem J."/>
            <person name="LaButti K."/>
            <person name="Salamov A."/>
            <person name="Andreopoulos B."/>
            <person name="Baker S."/>
            <person name="Barry K."/>
            <person name="Bills G."/>
            <person name="Bluhm B."/>
            <person name="Cannon C."/>
            <person name="Castanera R."/>
            <person name="Culley D."/>
            <person name="Daum C."/>
            <person name="Ezra D."/>
            <person name="Gonzalez J."/>
            <person name="Henrissat B."/>
            <person name="Kuo A."/>
            <person name="Liang C."/>
            <person name="Lipzen A."/>
            <person name="Lutzoni F."/>
            <person name="Magnuson J."/>
            <person name="Mondo S."/>
            <person name="Nolan M."/>
            <person name="Ohm R."/>
            <person name="Pangilinan J."/>
            <person name="Park H.-J."/>
            <person name="Ramirez L."/>
            <person name="Alfaro M."/>
            <person name="Sun H."/>
            <person name="Tritt A."/>
            <person name="Yoshinaga Y."/>
            <person name="Zwiers L.-H."/>
            <person name="Turgeon B."/>
            <person name="Goodwin S."/>
            <person name="Spatafora J."/>
            <person name="Crous P."/>
            <person name="Grigoriev I."/>
        </authorList>
    </citation>
    <scope>NUCLEOTIDE SEQUENCE [LARGE SCALE GENOMIC DNA]</scope>
    <source>
        <strain evidence="4">CBS 304.66</strain>
    </source>
</reference>
<dbReference type="OrthoDB" id="3026777at2759"/>
<evidence type="ECO:0000256" key="2">
    <source>
        <dbReference type="SAM" id="Phobius"/>
    </source>
</evidence>
<name>A0A9P4K531_9PLEO</name>
<dbReference type="EMBL" id="ML986704">
    <property type="protein sequence ID" value="KAF2259639.1"/>
    <property type="molecule type" value="Genomic_DNA"/>
</dbReference>
<dbReference type="AlphaFoldDB" id="A0A9P4K531"/>
<accession>A0A9P4K531</accession>
<keyword evidence="4" id="KW-1185">Reference proteome</keyword>
<keyword evidence="2" id="KW-0472">Membrane</keyword>
<evidence type="ECO:0000313" key="4">
    <source>
        <dbReference type="Proteomes" id="UP000800093"/>
    </source>
</evidence>
<keyword evidence="2" id="KW-1133">Transmembrane helix</keyword>
<feature type="transmembrane region" description="Helical" evidence="2">
    <location>
        <begin position="420"/>
        <end position="439"/>
    </location>
</feature>
<evidence type="ECO:0000256" key="1">
    <source>
        <dbReference type="SAM" id="MobiDB-lite"/>
    </source>
</evidence>
<evidence type="ECO:0000313" key="3">
    <source>
        <dbReference type="EMBL" id="KAF2259639.1"/>
    </source>
</evidence>
<feature type="transmembrane region" description="Helical" evidence="2">
    <location>
        <begin position="201"/>
        <end position="218"/>
    </location>
</feature>
<dbReference type="Proteomes" id="UP000800093">
    <property type="component" value="Unassembled WGS sequence"/>
</dbReference>
<proteinExistence type="predicted"/>
<keyword evidence="2" id="KW-0812">Transmembrane</keyword>
<feature type="compositionally biased region" description="Polar residues" evidence="1">
    <location>
        <begin position="344"/>
        <end position="356"/>
    </location>
</feature>